<proteinExistence type="predicted"/>
<evidence type="ECO:0000313" key="2">
    <source>
        <dbReference type="Proteomes" id="UP000886523"/>
    </source>
</evidence>
<dbReference type="EMBL" id="MU129115">
    <property type="protein sequence ID" value="KAF9506314.1"/>
    <property type="molecule type" value="Genomic_DNA"/>
</dbReference>
<dbReference type="GO" id="GO:0006979">
    <property type="term" value="P:response to oxidative stress"/>
    <property type="evidence" value="ECO:0007669"/>
    <property type="project" value="InterPro"/>
</dbReference>
<dbReference type="OrthoDB" id="823504at2759"/>
<accession>A0A9P6AI83</accession>
<sequence length="60" mass="6823">VIEILSIRQARSWGCCTLNDLQRFPGLNLHATSGEWNSDRSIAETAQKLYRSIENLALYV</sequence>
<evidence type="ECO:0000313" key="1">
    <source>
        <dbReference type="EMBL" id="KAF9506314.1"/>
    </source>
</evidence>
<keyword evidence="2" id="KW-1185">Reference proteome</keyword>
<organism evidence="1 2">
    <name type="scientific">Hydnum rufescens UP504</name>
    <dbReference type="NCBI Taxonomy" id="1448309"/>
    <lineage>
        <taxon>Eukaryota</taxon>
        <taxon>Fungi</taxon>
        <taxon>Dikarya</taxon>
        <taxon>Basidiomycota</taxon>
        <taxon>Agaricomycotina</taxon>
        <taxon>Agaricomycetes</taxon>
        <taxon>Cantharellales</taxon>
        <taxon>Hydnaceae</taxon>
        <taxon>Hydnum</taxon>
    </lineage>
</organism>
<dbReference type="InterPro" id="IPR019791">
    <property type="entry name" value="Haem_peroxidase_animal"/>
</dbReference>
<gene>
    <name evidence="1" type="ORF">BS47DRAFT_1267144</name>
</gene>
<feature type="non-terminal residue" evidence="1">
    <location>
        <position position="1"/>
    </location>
</feature>
<dbReference type="Gene3D" id="1.10.640.10">
    <property type="entry name" value="Haem peroxidase domain superfamily, animal type"/>
    <property type="match status" value="1"/>
</dbReference>
<comment type="caution">
    <text evidence="1">The sequence shown here is derived from an EMBL/GenBank/DDBJ whole genome shotgun (WGS) entry which is preliminary data.</text>
</comment>
<name>A0A9P6AI83_9AGAM</name>
<dbReference type="InterPro" id="IPR037120">
    <property type="entry name" value="Haem_peroxidase_sf_animal"/>
</dbReference>
<feature type="non-terminal residue" evidence="1">
    <location>
        <position position="60"/>
    </location>
</feature>
<reference evidence="1" key="1">
    <citation type="journal article" date="2020" name="Nat. Commun.">
        <title>Large-scale genome sequencing of mycorrhizal fungi provides insights into the early evolution of symbiotic traits.</title>
        <authorList>
            <person name="Miyauchi S."/>
            <person name="Kiss E."/>
            <person name="Kuo A."/>
            <person name="Drula E."/>
            <person name="Kohler A."/>
            <person name="Sanchez-Garcia M."/>
            <person name="Morin E."/>
            <person name="Andreopoulos B."/>
            <person name="Barry K.W."/>
            <person name="Bonito G."/>
            <person name="Buee M."/>
            <person name="Carver A."/>
            <person name="Chen C."/>
            <person name="Cichocki N."/>
            <person name="Clum A."/>
            <person name="Culley D."/>
            <person name="Crous P.W."/>
            <person name="Fauchery L."/>
            <person name="Girlanda M."/>
            <person name="Hayes R.D."/>
            <person name="Keri Z."/>
            <person name="LaButti K."/>
            <person name="Lipzen A."/>
            <person name="Lombard V."/>
            <person name="Magnuson J."/>
            <person name="Maillard F."/>
            <person name="Murat C."/>
            <person name="Nolan M."/>
            <person name="Ohm R.A."/>
            <person name="Pangilinan J."/>
            <person name="Pereira M.F."/>
            <person name="Perotto S."/>
            <person name="Peter M."/>
            <person name="Pfister S."/>
            <person name="Riley R."/>
            <person name="Sitrit Y."/>
            <person name="Stielow J.B."/>
            <person name="Szollosi G."/>
            <person name="Zifcakova L."/>
            <person name="Stursova M."/>
            <person name="Spatafora J.W."/>
            <person name="Tedersoo L."/>
            <person name="Vaario L.M."/>
            <person name="Yamada A."/>
            <person name="Yan M."/>
            <person name="Wang P."/>
            <person name="Xu J."/>
            <person name="Bruns T."/>
            <person name="Baldrian P."/>
            <person name="Vilgalys R."/>
            <person name="Dunand C."/>
            <person name="Henrissat B."/>
            <person name="Grigoriev I.V."/>
            <person name="Hibbett D."/>
            <person name="Nagy L.G."/>
            <person name="Martin F.M."/>
        </authorList>
    </citation>
    <scope>NUCLEOTIDE SEQUENCE</scope>
    <source>
        <strain evidence="1">UP504</strain>
    </source>
</reference>
<dbReference type="AlphaFoldDB" id="A0A9P6AI83"/>
<dbReference type="Proteomes" id="UP000886523">
    <property type="component" value="Unassembled WGS sequence"/>
</dbReference>
<dbReference type="SUPFAM" id="SSF48113">
    <property type="entry name" value="Heme-dependent peroxidases"/>
    <property type="match status" value="1"/>
</dbReference>
<protein>
    <submittedName>
        <fullName evidence="1">Uncharacterized protein</fullName>
    </submittedName>
</protein>
<dbReference type="InterPro" id="IPR010255">
    <property type="entry name" value="Haem_peroxidase_sf"/>
</dbReference>
<dbReference type="GO" id="GO:0020037">
    <property type="term" value="F:heme binding"/>
    <property type="evidence" value="ECO:0007669"/>
    <property type="project" value="InterPro"/>
</dbReference>
<dbReference type="GO" id="GO:0004601">
    <property type="term" value="F:peroxidase activity"/>
    <property type="evidence" value="ECO:0007669"/>
    <property type="project" value="InterPro"/>
</dbReference>
<dbReference type="PROSITE" id="PS50292">
    <property type="entry name" value="PEROXIDASE_3"/>
    <property type="match status" value="1"/>
</dbReference>